<dbReference type="RefSeq" id="WP_251510436.1">
    <property type="nucleotide sequence ID" value="NZ_JAMBON010000001.1"/>
</dbReference>
<comment type="caution">
    <text evidence="3">The sequence shown here is derived from an EMBL/GenBank/DDBJ whole genome shotgun (WGS) entry which is preliminary data.</text>
</comment>
<dbReference type="SUPFAM" id="SSF53098">
    <property type="entry name" value="Ribonuclease H-like"/>
    <property type="match status" value="1"/>
</dbReference>
<dbReference type="InterPro" id="IPR009057">
    <property type="entry name" value="Homeodomain-like_sf"/>
</dbReference>
<reference evidence="4" key="1">
    <citation type="journal article" date="2019" name="Int. J. Syst. Evol. Microbiol.">
        <title>The Global Catalogue of Microorganisms (GCM) 10K type strain sequencing project: providing services to taxonomists for standard genome sequencing and annotation.</title>
        <authorList>
            <consortium name="The Broad Institute Genomics Platform"/>
            <consortium name="The Broad Institute Genome Sequencing Center for Infectious Disease"/>
            <person name="Wu L."/>
            <person name="Ma J."/>
        </authorList>
    </citation>
    <scope>NUCLEOTIDE SEQUENCE [LARGE SCALE GENOMIC DNA]</scope>
    <source>
        <strain evidence="4">CGMCC 1.12376</strain>
    </source>
</reference>
<evidence type="ECO:0000313" key="4">
    <source>
        <dbReference type="Proteomes" id="UP001597221"/>
    </source>
</evidence>
<proteinExistence type="predicted"/>
<dbReference type="Gene3D" id="3.30.420.10">
    <property type="entry name" value="Ribonuclease H-like superfamily/Ribonuclease H"/>
    <property type="match status" value="1"/>
</dbReference>
<name>A0ABW4HU94_9BACI</name>
<dbReference type="Proteomes" id="UP001597221">
    <property type="component" value="Unassembled WGS sequence"/>
</dbReference>
<feature type="domain" description="Integrase catalytic" evidence="2">
    <location>
        <begin position="224"/>
        <end position="387"/>
    </location>
</feature>
<evidence type="ECO:0000259" key="2">
    <source>
        <dbReference type="PROSITE" id="PS50994"/>
    </source>
</evidence>
<dbReference type="PANTHER" id="PTHR46889:SF5">
    <property type="entry name" value="INTEGRASE PROTEIN"/>
    <property type="match status" value="1"/>
</dbReference>
<evidence type="ECO:0000313" key="3">
    <source>
        <dbReference type="EMBL" id="MFD1608285.1"/>
    </source>
</evidence>
<keyword evidence="4" id="KW-1185">Reference proteome</keyword>
<dbReference type="InterPro" id="IPR012337">
    <property type="entry name" value="RNaseH-like_sf"/>
</dbReference>
<dbReference type="InterPro" id="IPR036397">
    <property type="entry name" value="RNaseH_sf"/>
</dbReference>
<comment type="function">
    <text evidence="1">Involved in the transposition of the insertion sequence.</text>
</comment>
<gene>
    <name evidence="3" type="ORF">ACFSBH_11510</name>
</gene>
<evidence type="ECO:0000256" key="1">
    <source>
        <dbReference type="ARBA" id="ARBA00002286"/>
    </source>
</evidence>
<dbReference type="InterPro" id="IPR025948">
    <property type="entry name" value="HTH-like_dom"/>
</dbReference>
<dbReference type="Pfam" id="PF00665">
    <property type="entry name" value="rve"/>
    <property type="match status" value="1"/>
</dbReference>
<dbReference type="Pfam" id="PF13276">
    <property type="entry name" value="HTH_21"/>
    <property type="match status" value="1"/>
</dbReference>
<organism evidence="3 4">
    <name type="scientific">Oceanobacillus luteolus</name>
    <dbReference type="NCBI Taxonomy" id="1274358"/>
    <lineage>
        <taxon>Bacteria</taxon>
        <taxon>Bacillati</taxon>
        <taxon>Bacillota</taxon>
        <taxon>Bacilli</taxon>
        <taxon>Bacillales</taxon>
        <taxon>Bacillaceae</taxon>
        <taxon>Oceanobacillus</taxon>
    </lineage>
</organism>
<dbReference type="PANTHER" id="PTHR46889">
    <property type="entry name" value="TRANSPOSASE INSF FOR INSERTION SEQUENCE IS3B-RELATED"/>
    <property type="match status" value="1"/>
</dbReference>
<dbReference type="Pfam" id="PF13384">
    <property type="entry name" value="HTH_23"/>
    <property type="match status" value="1"/>
</dbReference>
<dbReference type="InterPro" id="IPR048020">
    <property type="entry name" value="Transpos_IS3"/>
</dbReference>
<dbReference type="SUPFAM" id="SSF46689">
    <property type="entry name" value="Homeodomain-like"/>
    <property type="match status" value="1"/>
</dbReference>
<dbReference type="PROSITE" id="PS50994">
    <property type="entry name" value="INTEGRASE"/>
    <property type="match status" value="1"/>
</dbReference>
<sequence length="387" mass="45490">MGKKRFYPEEVKQEVIRLKLSGEWTNKQIMEKFGIKNKTQIKTWMKWHRNNEQHRLAQPIGKQYTYGKGPDDESEINQLRRKVAYYEMRDELFGKVPRNRKEVVPEVFVEVVEALKDRYTASDICECFGIPRSTYYRWKSQAGQEIPKLHQWIISICKQLSHRIGHRKVKDILRKDYDVKVNRKTVQKVMQKYKIQCRVKVKRQKYIAGESKIVVPNLLNQDFKADKPNQKWVTDITYLPYGPKMLYLSTIMDLYNNEVIAYKISDTQSVDFVLDTLLDACNGRETHDLILHSDQGAQYTSYSFQALAKENGITTSMSRKGNCFDNAVIESFHSSLKSEEFAAQFRATLTTTIVIEKVVNYMYYYNYIRPFSKLNCHSPVEYRTVAA</sequence>
<dbReference type="Pfam" id="PF13333">
    <property type="entry name" value="rve_2"/>
    <property type="match status" value="1"/>
</dbReference>
<dbReference type="InterPro" id="IPR001584">
    <property type="entry name" value="Integrase_cat-core"/>
</dbReference>
<dbReference type="InterPro" id="IPR050900">
    <property type="entry name" value="Transposase_IS3/IS150/IS904"/>
</dbReference>
<protein>
    <submittedName>
        <fullName evidence="3">IS3 family transposase</fullName>
    </submittedName>
</protein>
<accession>A0ABW4HU94</accession>
<dbReference type="EMBL" id="JBHUDE010000049">
    <property type="protein sequence ID" value="MFD1608285.1"/>
    <property type="molecule type" value="Genomic_DNA"/>
</dbReference>
<dbReference type="NCBIfam" id="NF033516">
    <property type="entry name" value="transpos_IS3"/>
    <property type="match status" value="1"/>
</dbReference>